<evidence type="ECO:0000259" key="8">
    <source>
        <dbReference type="PROSITE" id="PS50011"/>
    </source>
</evidence>
<dbReference type="GO" id="GO:0005509">
    <property type="term" value="F:calcium ion binding"/>
    <property type="evidence" value="ECO:0007669"/>
    <property type="project" value="InterPro"/>
</dbReference>
<dbReference type="GO" id="GO:0005524">
    <property type="term" value="F:ATP binding"/>
    <property type="evidence" value="ECO:0007669"/>
    <property type="project" value="UniProtKB-UniRule"/>
</dbReference>
<dbReference type="SUPFAM" id="SSF56112">
    <property type="entry name" value="Protein kinase-like (PK-like)"/>
    <property type="match status" value="1"/>
</dbReference>
<evidence type="ECO:0000259" key="9">
    <source>
        <dbReference type="PROSITE" id="PS50222"/>
    </source>
</evidence>
<evidence type="ECO:0000256" key="4">
    <source>
        <dbReference type="ARBA" id="ARBA00022777"/>
    </source>
</evidence>
<organism evidence="10">
    <name type="scientific">Tetraselmis sp. GSL018</name>
    <dbReference type="NCBI Taxonomy" id="582737"/>
    <lineage>
        <taxon>Eukaryota</taxon>
        <taxon>Viridiplantae</taxon>
        <taxon>Chlorophyta</taxon>
        <taxon>core chlorophytes</taxon>
        <taxon>Chlorodendrophyceae</taxon>
        <taxon>Chlorodendrales</taxon>
        <taxon>Chlorodendraceae</taxon>
        <taxon>Tetraselmis</taxon>
    </lineage>
</organism>
<dbReference type="InterPro" id="IPR018247">
    <property type="entry name" value="EF_Hand_1_Ca_BS"/>
</dbReference>
<dbReference type="CDD" id="cd00051">
    <property type="entry name" value="EFh"/>
    <property type="match status" value="1"/>
</dbReference>
<dbReference type="EMBL" id="GBEZ01019341">
    <property type="protein sequence ID" value="JAC67207.1"/>
    <property type="molecule type" value="Transcribed_RNA"/>
</dbReference>
<feature type="binding site" evidence="7">
    <location>
        <position position="140"/>
    </location>
    <ligand>
        <name>ATP</name>
        <dbReference type="ChEBI" id="CHEBI:30616"/>
    </ligand>
</feature>
<dbReference type="Gene3D" id="1.10.510.10">
    <property type="entry name" value="Transferase(Phosphotransferase) domain 1"/>
    <property type="match status" value="1"/>
</dbReference>
<dbReference type="InterPro" id="IPR050205">
    <property type="entry name" value="CDPK_Ser/Thr_kinases"/>
</dbReference>
<keyword evidence="2" id="KW-0808">Transferase</keyword>
<dbReference type="FunFam" id="1.10.510.10:FF:000571">
    <property type="entry name" value="Maternal embryonic leucine zipper kinase"/>
    <property type="match status" value="1"/>
</dbReference>
<dbReference type="Pfam" id="PF00069">
    <property type="entry name" value="Pkinase"/>
    <property type="match status" value="1"/>
</dbReference>
<dbReference type="InterPro" id="IPR008271">
    <property type="entry name" value="Ser/Thr_kinase_AS"/>
</dbReference>
<dbReference type="SMART" id="SM00220">
    <property type="entry name" value="S_TKc"/>
    <property type="match status" value="1"/>
</dbReference>
<feature type="domain" description="EF-hand" evidence="9">
    <location>
        <begin position="528"/>
        <end position="563"/>
    </location>
</feature>
<dbReference type="InterPro" id="IPR017441">
    <property type="entry name" value="Protein_kinase_ATP_BS"/>
</dbReference>
<keyword evidence="5" id="KW-0106">Calcium</keyword>
<evidence type="ECO:0000256" key="1">
    <source>
        <dbReference type="ARBA" id="ARBA00022527"/>
    </source>
</evidence>
<keyword evidence="1" id="KW-0723">Serine/threonine-protein kinase</keyword>
<dbReference type="PROSITE" id="PS50011">
    <property type="entry name" value="PROTEIN_KINASE_DOM"/>
    <property type="match status" value="1"/>
</dbReference>
<keyword evidence="4 10" id="KW-0418">Kinase</keyword>
<name>A0A061R2T4_9CHLO</name>
<evidence type="ECO:0000256" key="7">
    <source>
        <dbReference type="PROSITE-ProRule" id="PRU10141"/>
    </source>
</evidence>
<reference evidence="10" key="1">
    <citation type="submission" date="2014-05" db="EMBL/GenBank/DDBJ databases">
        <title>The transcriptome of the halophilic microalga Tetraselmis sp. GSL018 isolated from the Great Salt Lake, Utah.</title>
        <authorList>
            <person name="Jinkerson R.E."/>
            <person name="D'Adamo S."/>
            <person name="Posewitz M.C."/>
        </authorList>
    </citation>
    <scope>NUCLEOTIDE SEQUENCE</scope>
    <source>
        <strain evidence="10">GSL018</strain>
    </source>
</reference>
<accession>A0A061R2T4</accession>
<gene>
    <name evidence="10" type="primary">CPK</name>
    <name evidence="10" type="ORF">TSPGSL018_11719</name>
</gene>
<dbReference type="SUPFAM" id="SSF47473">
    <property type="entry name" value="EF-hand"/>
    <property type="match status" value="1"/>
</dbReference>
<dbReference type="PROSITE" id="PS00107">
    <property type="entry name" value="PROTEIN_KINASE_ATP"/>
    <property type="match status" value="1"/>
</dbReference>
<dbReference type="SMART" id="SM00054">
    <property type="entry name" value="EFh"/>
    <property type="match status" value="1"/>
</dbReference>
<dbReference type="InterPro" id="IPR000719">
    <property type="entry name" value="Prot_kinase_dom"/>
</dbReference>
<dbReference type="PROSITE" id="PS00018">
    <property type="entry name" value="EF_HAND_1"/>
    <property type="match status" value="1"/>
</dbReference>
<dbReference type="AlphaFoldDB" id="A0A061R2T4"/>
<evidence type="ECO:0000256" key="2">
    <source>
        <dbReference type="ARBA" id="ARBA00022679"/>
    </source>
</evidence>
<keyword evidence="6 7" id="KW-0067">ATP-binding</keyword>
<proteinExistence type="predicted"/>
<dbReference type="InterPro" id="IPR011009">
    <property type="entry name" value="Kinase-like_dom_sf"/>
</dbReference>
<evidence type="ECO:0000256" key="5">
    <source>
        <dbReference type="ARBA" id="ARBA00022837"/>
    </source>
</evidence>
<sequence>MAATQSFQAVESRVLDAAPEGAVRGGSYAQRFLYCHHGYDVRKPRSLLTHALKSGSGTAGAVAVTAEREVSLAERARQAAAEAKQNADSGEGCVDLGYPRNLLELYNVGKMLGKGGNGVVNLVHHKVTGETFACKTLPKKIQEEAGRVSEQKVQRHLEAVKSEIEVMRRLRGTLNVAYLEQVFEDEDNVHIIMEHCRGGELLHTIGQKNYSEQTVASIMRAVLRTLAQCHSHHILHLDVKPGNFMLLDESDTAPLKAIDFGLSRPFDPKDVPLSDVGLEGTPWYMAPEMLRSEVTPACDVWAAGVMVYQLLTGYFPFDDKKNPMRPSVNAIWKSILVDKLNFKKPVWDDISDDAKDFVKQLLSKDPKDRPTAKEALKHPWLSGGSVEDRFSPKAKGLKSEVVQRIQRYGQSSVVKRTLLDSLVSEMLESNTEEVHKMCPPSPGVVTTPDCNEALRSLKQHLELAGEGQPVDYATMERLLVTLGYRLHPEEVEHLMETMDVGRHGRVAISQFLASQMDWPAVQKYHKDCFQSAARRAFNNMDVDGDGVVSSDELCNVLRNRLPADEVAPAMEEAMREVETCGCATGSGKVDFQGFMSLLKCGSQDSLMDLSMYDEKLSSCGSSASLDGLLAELERSIREGTLHNSDEWKELERTVKDRNLHNTAEWKELERSVKGASALSHLFGPSASSGSQAVY</sequence>
<dbReference type="CDD" id="cd05117">
    <property type="entry name" value="STKc_CAMK"/>
    <property type="match status" value="1"/>
</dbReference>
<dbReference type="GO" id="GO:0004674">
    <property type="term" value="F:protein serine/threonine kinase activity"/>
    <property type="evidence" value="ECO:0007669"/>
    <property type="project" value="UniProtKB-KW"/>
</dbReference>
<evidence type="ECO:0000313" key="10">
    <source>
        <dbReference type="EMBL" id="JAC67207.1"/>
    </source>
</evidence>
<dbReference type="Gene3D" id="3.30.200.20">
    <property type="entry name" value="Phosphorylase Kinase, domain 1"/>
    <property type="match status" value="1"/>
</dbReference>
<protein>
    <submittedName>
        <fullName evidence="10">Calcium-dependent protein kinase</fullName>
    </submittedName>
</protein>
<dbReference type="PROSITE" id="PS00108">
    <property type="entry name" value="PROTEIN_KINASE_ST"/>
    <property type="match status" value="1"/>
</dbReference>
<keyword evidence="3 7" id="KW-0547">Nucleotide-binding</keyword>
<dbReference type="PROSITE" id="PS50222">
    <property type="entry name" value="EF_HAND_2"/>
    <property type="match status" value="1"/>
</dbReference>
<dbReference type="Gene3D" id="1.10.238.10">
    <property type="entry name" value="EF-hand"/>
    <property type="match status" value="1"/>
</dbReference>
<evidence type="ECO:0000256" key="6">
    <source>
        <dbReference type="ARBA" id="ARBA00022840"/>
    </source>
</evidence>
<dbReference type="InterPro" id="IPR011992">
    <property type="entry name" value="EF-hand-dom_pair"/>
</dbReference>
<dbReference type="PANTHER" id="PTHR24349">
    <property type="entry name" value="SERINE/THREONINE-PROTEIN KINASE"/>
    <property type="match status" value="1"/>
</dbReference>
<evidence type="ECO:0000256" key="3">
    <source>
        <dbReference type="ARBA" id="ARBA00022741"/>
    </source>
</evidence>
<feature type="domain" description="Protein kinase" evidence="8">
    <location>
        <begin position="106"/>
        <end position="381"/>
    </location>
</feature>
<dbReference type="InterPro" id="IPR002048">
    <property type="entry name" value="EF_hand_dom"/>
</dbReference>